<dbReference type="GO" id="GO:0008270">
    <property type="term" value="F:zinc ion binding"/>
    <property type="evidence" value="ECO:0007669"/>
    <property type="project" value="InterPro"/>
</dbReference>
<evidence type="ECO:0000256" key="7">
    <source>
        <dbReference type="ARBA" id="ARBA00022801"/>
    </source>
</evidence>
<dbReference type="GO" id="GO:0006508">
    <property type="term" value="P:proteolysis"/>
    <property type="evidence" value="ECO:0007669"/>
    <property type="project" value="UniProtKB-KW"/>
</dbReference>
<dbReference type="FunFam" id="3.40.630.10:FF:000084">
    <property type="entry name" value="Carboxypeptidase B2"/>
    <property type="match status" value="1"/>
</dbReference>
<keyword evidence="7" id="KW-0378">Hydrolase</keyword>
<dbReference type="SMR" id="A0A7I8XLX8"/>
<keyword evidence="4" id="KW-0645">Protease</keyword>
<keyword evidence="6" id="KW-0732">Signal</keyword>
<evidence type="ECO:0000256" key="11">
    <source>
        <dbReference type="PROSITE-ProRule" id="PRU01379"/>
    </source>
</evidence>
<comment type="similarity">
    <text evidence="2 11">Belongs to the peptidase M14 family.</text>
</comment>
<dbReference type="Gene3D" id="3.40.630.10">
    <property type="entry name" value="Zn peptidases"/>
    <property type="match status" value="1"/>
</dbReference>
<dbReference type="InterPro" id="IPR036990">
    <property type="entry name" value="M14A-like_propep"/>
</dbReference>
<dbReference type="GO" id="GO:0005615">
    <property type="term" value="C:extracellular space"/>
    <property type="evidence" value="ECO:0007669"/>
    <property type="project" value="TreeGrafter"/>
</dbReference>
<name>A0A7I8XLX8_BURXY</name>
<keyword evidence="8" id="KW-0862">Zinc</keyword>
<evidence type="ECO:0000256" key="3">
    <source>
        <dbReference type="ARBA" id="ARBA00022645"/>
    </source>
</evidence>
<organism evidence="13 14">
    <name type="scientific">Bursaphelenchus xylophilus</name>
    <name type="common">Pinewood nematode worm</name>
    <name type="synonym">Aphelenchoides xylophilus</name>
    <dbReference type="NCBI Taxonomy" id="6326"/>
    <lineage>
        <taxon>Eukaryota</taxon>
        <taxon>Metazoa</taxon>
        <taxon>Ecdysozoa</taxon>
        <taxon>Nematoda</taxon>
        <taxon>Chromadorea</taxon>
        <taxon>Rhabditida</taxon>
        <taxon>Tylenchina</taxon>
        <taxon>Tylenchomorpha</taxon>
        <taxon>Aphelenchoidea</taxon>
        <taxon>Aphelenchoididae</taxon>
        <taxon>Bursaphelenchus</taxon>
    </lineage>
</organism>
<gene>
    <name evidence="13" type="ORF">BXYJ_LOCUS2791</name>
</gene>
<keyword evidence="9" id="KW-0482">Metalloprotease</keyword>
<dbReference type="PANTHER" id="PTHR11705:SF139">
    <property type="entry name" value="PEPTIDASE M14 CARBOXYPEPTIDASE A DOMAIN-CONTAINING PROTEIN"/>
    <property type="match status" value="1"/>
</dbReference>
<comment type="cofactor">
    <cofactor evidence="1">
        <name>Zn(2+)</name>
        <dbReference type="ChEBI" id="CHEBI:29105"/>
    </cofactor>
</comment>
<comment type="caution">
    <text evidence="13">The sequence shown here is derived from an EMBL/GenBank/DDBJ whole genome shotgun (WGS) entry which is preliminary data.</text>
</comment>
<keyword evidence="14" id="KW-1185">Reference proteome</keyword>
<evidence type="ECO:0000256" key="2">
    <source>
        <dbReference type="ARBA" id="ARBA00005988"/>
    </source>
</evidence>
<dbReference type="InterPro" id="IPR003146">
    <property type="entry name" value="M14A_act_pep"/>
</dbReference>
<keyword evidence="10" id="KW-1015">Disulfide bond</keyword>
<dbReference type="OrthoDB" id="3626597at2759"/>
<dbReference type="SUPFAM" id="SSF53187">
    <property type="entry name" value="Zn-dependent exopeptidases"/>
    <property type="match status" value="1"/>
</dbReference>
<dbReference type="EMBL" id="CAJFCV020000001">
    <property type="protein sequence ID" value="CAG9089957.1"/>
    <property type="molecule type" value="Genomic_DNA"/>
</dbReference>
<dbReference type="AlphaFoldDB" id="A0A7I8XLX8"/>
<dbReference type="SUPFAM" id="SSF54897">
    <property type="entry name" value="Protease propeptides/inhibitors"/>
    <property type="match status" value="1"/>
</dbReference>
<accession>A0A7I8XLX8</accession>
<proteinExistence type="inferred from homology"/>
<dbReference type="Pfam" id="PF02244">
    <property type="entry name" value="Propep_M14"/>
    <property type="match status" value="1"/>
</dbReference>
<dbReference type="PRINTS" id="PR00765">
    <property type="entry name" value="CRBOXYPTASEA"/>
</dbReference>
<evidence type="ECO:0000256" key="1">
    <source>
        <dbReference type="ARBA" id="ARBA00001947"/>
    </source>
</evidence>
<evidence type="ECO:0000256" key="10">
    <source>
        <dbReference type="ARBA" id="ARBA00023157"/>
    </source>
</evidence>
<evidence type="ECO:0000256" key="8">
    <source>
        <dbReference type="ARBA" id="ARBA00022833"/>
    </source>
</evidence>
<evidence type="ECO:0000256" key="4">
    <source>
        <dbReference type="ARBA" id="ARBA00022670"/>
    </source>
</evidence>
<dbReference type="PROSITE" id="PS52035">
    <property type="entry name" value="PEPTIDASE_M14"/>
    <property type="match status" value="1"/>
</dbReference>
<evidence type="ECO:0000313" key="13">
    <source>
        <dbReference type="EMBL" id="CAD5212180.1"/>
    </source>
</evidence>
<sequence length="508" mass="57717">MEKVRRSKLLGAEVTGDVGTLLWCRAATAGTTARRSGRAAGRATERVLLADVATTAATARSAAAVGSHMSSTKACFIVFLLFILSIKTSTTPIRYDGAKIYQFDCPKQLLEVLKRKMKTSPTTRSFEIWSLRPGNSMNAIAFVAPEQQRRFERLLKKSRLNYSILNRNIQAAHDAEKAEMTRRRRKLMSTEKGTISVDQYHTLEEMEKYLKEVAELFPERIQLFEASKTYQGRKIYALKISNCIKCPSTKPSALVNAGFHAREWMSHASAIYIINEFVHNSKDPKIKWLLDRFDWYFVPNANPDGYVYTMNEDRLWRKTMSKHKGGVGVDMNRNYGYHWGEEKEAKDPAEEVFAGTGPLSEVETKGLAKFVDENVKNLTIFFDIHAFMQSFLLPWGYTKEKPKHFGYLMDGCTRILEAIKKFNGNKYNCGTPVELLYPVSGSAMDYYHSKGVPLSYSVEVRPFSKDNEMSDKEFLASMSAPASMIVPTGQEMLVSLYELGQYYYSPKQ</sequence>
<dbReference type="InterPro" id="IPR000834">
    <property type="entry name" value="Peptidase_M14"/>
</dbReference>
<reference evidence="13" key="1">
    <citation type="submission" date="2020-09" db="EMBL/GenBank/DDBJ databases">
        <authorList>
            <person name="Kikuchi T."/>
        </authorList>
    </citation>
    <scope>NUCLEOTIDE SEQUENCE</scope>
    <source>
        <strain evidence="13">Ka4C1</strain>
    </source>
</reference>
<evidence type="ECO:0000256" key="6">
    <source>
        <dbReference type="ARBA" id="ARBA00022729"/>
    </source>
</evidence>
<dbReference type="GO" id="GO:0004181">
    <property type="term" value="F:metallocarboxypeptidase activity"/>
    <property type="evidence" value="ECO:0007669"/>
    <property type="project" value="InterPro"/>
</dbReference>
<dbReference type="Pfam" id="PF00246">
    <property type="entry name" value="Peptidase_M14"/>
    <property type="match status" value="1"/>
</dbReference>
<evidence type="ECO:0000256" key="5">
    <source>
        <dbReference type="ARBA" id="ARBA00022723"/>
    </source>
</evidence>
<evidence type="ECO:0000259" key="12">
    <source>
        <dbReference type="PROSITE" id="PS52035"/>
    </source>
</evidence>
<dbReference type="SMART" id="SM00631">
    <property type="entry name" value="Zn_pept"/>
    <property type="match status" value="1"/>
</dbReference>
<protein>
    <submittedName>
        <fullName evidence="13">(pine wood nematode) hypothetical protein</fullName>
    </submittedName>
</protein>
<dbReference type="Proteomes" id="UP000659654">
    <property type="component" value="Unassembled WGS sequence"/>
</dbReference>
<feature type="active site" description="Proton donor/acceptor" evidence="11">
    <location>
        <position position="459"/>
    </location>
</feature>
<evidence type="ECO:0000256" key="9">
    <source>
        <dbReference type="ARBA" id="ARBA00023049"/>
    </source>
</evidence>
<keyword evidence="3" id="KW-0121">Carboxypeptidase</keyword>
<keyword evidence="5" id="KW-0479">Metal-binding</keyword>
<dbReference type="EMBL" id="CAJFDI010000001">
    <property type="protein sequence ID" value="CAD5212180.1"/>
    <property type="molecule type" value="Genomic_DNA"/>
</dbReference>
<dbReference type="PANTHER" id="PTHR11705">
    <property type="entry name" value="PROTEASE FAMILY M14 CARBOXYPEPTIDASE A,B"/>
    <property type="match status" value="1"/>
</dbReference>
<feature type="domain" description="Peptidase M14" evidence="12">
    <location>
        <begin position="199"/>
        <end position="503"/>
    </location>
</feature>
<dbReference type="Proteomes" id="UP000582659">
    <property type="component" value="Unassembled WGS sequence"/>
</dbReference>
<dbReference type="Gene3D" id="3.30.70.340">
    <property type="entry name" value="Metallocarboxypeptidase-like"/>
    <property type="match status" value="1"/>
</dbReference>
<evidence type="ECO:0000313" key="14">
    <source>
        <dbReference type="Proteomes" id="UP000659654"/>
    </source>
</evidence>